<sequence>MPRAPHPSRKTFTRFASKQPFQFGLPNVSANLSQTSDNSPIYFTRATSLLRRQILATAPGVKIKSDSYRFQVVPREDWSEQDFSNKSVLFLIPDDALGDCVGMALFFRALKQRFGDIRIGVLNSGSASDIFALIPDIEIFQLFISSTQLKRFDHVIDLSEMEGWRDIATMPVNPEEALCEAFGIPPLPLEKRQLPKGTRLKVGIVPMASSPLRTLPPKLVSEVTKMLTNRDCDVTLVLNAYQGVMKAYKAALGPLAGDSIRVVDGFKTIGDLVKFVGEQDYLVVADSGPAHISKLFQTPGIGIYSSADAKTLQGRHANLRAWQSDFTGPYCSAPCGLAKLRATPDGKIGCMGSLGLPISALPDTPEKSDPELARALVTTKPVPCVAKLESDIPAICDVISQDLAQA</sequence>
<protein>
    <submittedName>
        <fullName evidence="3">Lipopolysaccharide heptosyltransferase family protein</fullName>
    </submittedName>
</protein>
<evidence type="ECO:0000313" key="3">
    <source>
        <dbReference type="EMBL" id="AXO13103.1"/>
    </source>
</evidence>
<accession>A0ABM6XYM7</accession>
<dbReference type="EMBL" id="CP031555">
    <property type="protein sequence ID" value="AXO13103.1"/>
    <property type="molecule type" value="Genomic_DNA"/>
</dbReference>
<gene>
    <name evidence="3" type="ORF">DY252_01670</name>
</gene>
<dbReference type="RefSeq" id="WP_064787909.1">
    <property type="nucleotide sequence ID" value="NZ_CP031555.1"/>
</dbReference>
<evidence type="ECO:0000256" key="2">
    <source>
        <dbReference type="ARBA" id="ARBA00022679"/>
    </source>
</evidence>
<proteinExistence type="predicted"/>
<name>A0ABM6XYM7_9PROT</name>
<keyword evidence="2" id="KW-0808">Transferase</keyword>
<dbReference type="Pfam" id="PF01075">
    <property type="entry name" value="Glyco_transf_9"/>
    <property type="match status" value="1"/>
</dbReference>
<dbReference type="InterPro" id="IPR002201">
    <property type="entry name" value="Glyco_trans_9"/>
</dbReference>
<keyword evidence="4" id="KW-1185">Reference proteome</keyword>
<dbReference type="SUPFAM" id="SSF53756">
    <property type="entry name" value="UDP-Glycosyltransferase/glycogen phosphorylase"/>
    <property type="match status" value="1"/>
</dbReference>
<evidence type="ECO:0000256" key="1">
    <source>
        <dbReference type="ARBA" id="ARBA00022676"/>
    </source>
</evidence>
<organism evidence="3 4">
    <name type="scientific">Thalassospira indica</name>
    <dbReference type="NCBI Taxonomy" id="1891279"/>
    <lineage>
        <taxon>Bacteria</taxon>
        <taxon>Pseudomonadati</taxon>
        <taxon>Pseudomonadota</taxon>
        <taxon>Alphaproteobacteria</taxon>
        <taxon>Rhodospirillales</taxon>
        <taxon>Thalassospiraceae</taxon>
        <taxon>Thalassospira</taxon>
    </lineage>
</organism>
<dbReference type="Gene3D" id="3.40.50.2000">
    <property type="entry name" value="Glycogen Phosphorylase B"/>
    <property type="match status" value="1"/>
</dbReference>
<dbReference type="PANTHER" id="PTHR30160">
    <property type="entry name" value="TETRAACYLDISACCHARIDE 4'-KINASE-RELATED"/>
    <property type="match status" value="1"/>
</dbReference>
<dbReference type="Proteomes" id="UP000256971">
    <property type="component" value="Chromosome"/>
</dbReference>
<evidence type="ECO:0000313" key="4">
    <source>
        <dbReference type="Proteomes" id="UP000256971"/>
    </source>
</evidence>
<dbReference type="InterPro" id="IPR051199">
    <property type="entry name" value="LPS_LOS_Heptosyltrfase"/>
</dbReference>
<reference evidence="3 4" key="1">
    <citation type="submission" date="2018-08" db="EMBL/GenBank/DDBJ databases">
        <title>Complete genome sequence of type strain Thalassospira indica MCCC 1A01103T, isolated from isolated from deep seawater of the Indian Ocean.</title>
        <authorList>
            <person name="Liu Y."/>
        </authorList>
    </citation>
    <scope>NUCLEOTIDE SEQUENCE [LARGE SCALE GENOMIC DNA]</scope>
    <source>
        <strain evidence="3 4">PB8BT</strain>
    </source>
</reference>
<keyword evidence="1" id="KW-0328">Glycosyltransferase</keyword>